<dbReference type="RefSeq" id="WP_053327286.1">
    <property type="nucleotide sequence ID" value="NZ_CP009928.1"/>
</dbReference>
<dbReference type="AlphaFoldDB" id="A0A0G3LYR1"/>
<feature type="chain" id="PRO_5005184688" evidence="1">
    <location>
        <begin position="19"/>
        <end position="427"/>
    </location>
</feature>
<sequence length="427" mass="48748">MKRGIHFLLLLVSFTVFAQQVNIDTAQVVISGRHNTAEAQSKPYVIMISTDGFRYDYAHKYNAENLLKFSDQGVKAEAMIPSYPSITFPNHWSLITGLYPSHHGLIDNFFYDYKRKEVYAMSNKKNAEDGSWYGGIPLWGLAEKNGMVSASLMWVGSASDAGGIRPSYYYPYHEKFTPSEKVEKVVNWLKLPDDQRPHFISLYFPEVDGSGHHYGPDSKETENAVHLIDHAIGDLVQKVNALGLKNVNFIFVSDHGMIKVDGGTPLEIPALLFDKNRFDFYNSQTLLRVYVKNPDEVKTVYKELKAHKTNDYDVYLDKRLPRYLHFATRDDQYNRIGQILLLPKAPKIFLEKGKKTSVGKHGYNPRVVPEMKATFYAWGPEFKNNQIISEFENVNVYPLVAEILGLKIEQPVDGKLKVLKGILKEKK</sequence>
<reference evidence="2 3" key="1">
    <citation type="submission" date="2014-11" db="EMBL/GenBank/DDBJ databases">
        <authorList>
            <person name="Park G.-S."/>
            <person name="Hong S.-J."/>
            <person name="Jung B.K."/>
            <person name="Khan A.R."/>
            <person name="Kwak Y."/>
            <person name="Shin J.-H."/>
        </authorList>
    </citation>
    <scope>NUCLEOTIDE SEQUENCE [LARGE SCALE GENOMIC DNA]</scope>
    <source>
        <strain evidence="2 3">DSM 27622</strain>
    </source>
</reference>
<dbReference type="GO" id="GO:0016787">
    <property type="term" value="F:hydrolase activity"/>
    <property type="evidence" value="ECO:0007669"/>
    <property type="project" value="UniProtKB-ARBA"/>
</dbReference>
<name>A0A0G3LYR1_CHRGL</name>
<evidence type="ECO:0000313" key="3">
    <source>
        <dbReference type="Proteomes" id="UP000035213"/>
    </source>
</evidence>
<dbReference type="KEGG" id="cgn:OK18_04835"/>
<keyword evidence="1" id="KW-0732">Signal</keyword>
<organism evidence="2 3">
    <name type="scientific">Chryseobacterium gallinarum</name>
    <dbReference type="NCBI Taxonomy" id="1324352"/>
    <lineage>
        <taxon>Bacteria</taxon>
        <taxon>Pseudomonadati</taxon>
        <taxon>Bacteroidota</taxon>
        <taxon>Flavobacteriia</taxon>
        <taxon>Flavobacteriales</taxon>
        <taxon>Weeksellaceae</taxon>
        <taxon>Chryseobacterium group</taxon>
        <taxon>Chryseobacterium</taxon>
    </lineage>
</organism>
<feature type="signal peptide" evidence="1">
    <location>
        <begin position="1"/>
        <end position="18"/>
    </location>
</feature>
<dbReference type="Gene3D" id="3.40.720.10">
    <property type="entry name" value="Alkaline Phosphatase, subunit A"/>
    <property type="match status" value="1"/>
</dbReference>
<dbReference type="STRING" id="1324352.OK18_04835"/>
<dbReference type="PANTHER" id="PTHR10151:SF120">
    <property type="entry name" value="BIS(5'-ADENOSYL)-TRIPHOSPHATASE"/>
    <property type="match status" value="1"/>
</dbReference>
<dbReference type="Pfam" id="PF01663">
    <property type="entry name" value="Phosphodiest"/>
    <property type="match status" value="1"/>
</dbReference>
<accession>A0A0G3LYR1</accession>
<dbReference type="CDD" id="cd16018">
    <property type="entry name" value="Enpp"/>
    <property type="match status" value="1"/>
</dbReference>
<dbReference type="OrthoDB" id="9779418at2"/>
<dbReference type="Gene3D" id="3.30.1360.180">
    <property type="match status" value="1"/>
</dbReference>
<dbReference type="PANTHER" id="PTHR10151">
    <property type="entry name" value="ECTONUCLEOTIDE PYROPHOSPHATASE/PHOSPHODIESTERASE"/>
    <property type="match status" value="1"/>
</dbReference>
<dbReference type="PATRIC" id="fig|1324352.5.peg.1038"/>
<dbReference type="SUPFAM" id="SSF53649">
    <property type="entry name" value="Alkaline phosphatase-like"/>
    <property type="match status" value="1"/>
</dbReference>
<proteinExistence type="predicted"/>
<evidence type="ECO:0000256" key="1">
    <source>
        <dbReference type="SAM" id="SignalP"/>
    </source>
</evidence>
<dbReference type="InterPro" id="IPR017850">
    <property type="entry name" value="Alkaline_phosphatase_core_sf"/>
</dbReference>
<dbReference type="EMBL" id="CP009928">
    <property type="protein sequence ID" value="AKK72051.1"/>
    <property type="molecule type" value="Genomic_DNA"/>
</dbReference>
<protein>
    <submittedName>
        <fullName evidence="2">Phosphodiesterase</fullName>
    </submittedName>
</protein>
<dbReference type="InterPro" id="IPR002591">
    <property type="entry name" value="Phosphodiest/P_Trfase"/>
</dbReference>
<evidence type="ECO:0000313" key="2">
    <source>
        <dbReference type="EMBL" id="AKK72051.1"/>
    </source>
</evidence>
<gene>
    <name evidence="2" type="ORF">OK18_04835</name>
</gene>
<dbReference type="Proteomes" id="UP000035213">
    <property type="component" value="Chromosome"/>
</dbReference>